<comment type="catalytic activity">
    <reaction evidence="7 8">
        <text>adenosine(34) in tRNA + H2O + H(+) = inosine(34) in tRNA + NH4(+)</text>
        <dbReference type="Rhea" id="RHEA:43168"/>
        <dbReference type="Rhea" id="RHEA-COMP:10373"/>
        <dbReference type="Rhea" id="RHEA-COMP:10374"/>
        <dbReference type="ChEBI" id="CHEBI:15377"/>
        <dbReference type="ChEBI" id="CHEBI:15378"/>
        <dbReference type="ChEBI" id="CHEBI:28938"/>
        <dbReference type="ChEBI" id="CHEBI:74411"/>
        <dbReference type="ChEBI" id="CHEBI:82852"/>
        <dbReference type="EC" id="3.5.4.33"/>
    </reaction>
</comment>
<feature type="binding site" evidence="8">
    <location>
        <position position="92"/>
    </location>
    <ligand>
        <name>Zn(2+)</name>
        <dbReference type="ChEBI" id="CHEBI:29105"/>
        <note>catalytic</note>
    </ligand>
</feature>
<proteinExistence type="inferred from homology"/>
<dbReference type="KEGG" id="tae:TepiRe1_2513"/>
<dbReference type="Proteomes" id="UP000010802">
    <property type="component" value="Chromosome"/>
</dbReference>
<keyword evidence="3 8" id="KW-0819">tRNA processing</keyword>
<comment type="function">
    <text evidence="8">Catalyzes the deamination of adenosine to inosine at the wobble position 34 of tRNA(Arg2).</text>
</comment>
<dbReference type="HAMAP" id="MF_00972">
    <property type="entry name" value="tRNA_aden_deaminase"/>
    <property type="match status" value="1"/>
</dbReference>
<dbReference type="GO" id="GO:0002100">
    <property type="term" value="P:tRNA wobble adenosine to inosine editing"/>
    <property type="evidence" value="ECO:0007669"/>
    <property type="project" value="UniProtKB-UniRule"/>
</dbReference>
<evidence type="ECO:0000259" key="9">
    <source>
        <dbReference type="PROSITE" id="PS51747"/>
    </source>
</evidence>
<dbReference type="PANTHER" id="PTHR11079">
    <property type="entry name" value="CYTOSINE DEAMINASE FAMILY MEMBER"/>
    <property type="match status" value="1"/>
</dbReference>
<dbReference type="CDD" id="cd01285">
    <property type="entry name" value="nucleoside_deaminase"/>
    <property type="match status" value="1"/>
</dbReference>
<dbReference type="InterPro" id="IPR028883">
    <property type="entry name" value="tRNA_aden_deaminase"/>
</dbReference>
<comment type="cofactor">
    <cofactor evidence="8">
        <name>Zn(2+)</name>
        <dbReference type="ChEBI" id="CHEBI:29105"/>
    </cofactor>
    <text evidence="8">Binds 1 zinc ion per subunit.</text>
</comment>
<feature type="binding site" evidence="8">
    <location>
        <position position="89"/>
    </location>
    <ligand>
        <name>Zn(2+)</name>
        <dbReference type="ChEBI" id="CHEBI:29105"/>
        <note>catalytic</note>
    </ligand>
</feature>
<evidence type="ECO:0000256" key="4">
    <source>
        <dbReference type="ARBA" id="ARBA00022723"/>
    </source>
</evidence>
<evidence type="ECO:0000256" key="7">
    <source>
        <dbReference type="ARBA" id="ARBA00048045"/>
    </source>
</evidence>
<dbReference type="RefSeq" id="WP_013779369.1">
    <property type="nucleotide sequence ID" value="NC_015519.1"/>
</dbReference>
<dbReference type="NCBIfam" id="NF008113">
    <property type="entry name" value="PRK10860.1"/>
    <property type="match status" value="1"/>
</dbReference>
<dbReference type="EC" id="3.5.4.33" evidence="8"/>
<dbReference type="Gene3D" id="3.40.140.10">
    <property type="entry name" value="Cytidine Deaminase, domain 2"/>
    <property type="match status" value="1"/>
</dbReference>
<dbReference type="HOGENOM" id="CLU_025810_3_2_9"/>
<dbReference type="PANTHER" id="PTHR11079:SF202">
    <property type="entry name" value="TRNA-SPECIFIC ADENOSINE DEAMINASE"/>
    <property type="match status" value="1"/>
</dbReference>
<dbReference type="SUPFAM" id="SSF53927">
    <property type="entry name" value="Cytidine deaminase-like"/>
    <property type="match status" value="1"/>
</dbReference>
<dbReference type="eggNOG" id="COG0590">
    <property type="taxonomic scope" value="Bacteria"/>
</dbReference>
<dbReference type="GO" id="GO:0052717">
    <property type="term" value="F:tRNA-specific adenosine-34 deaminase activity"/>
    <property type="evidence" value="ECO:0007669"/>
    <property type="project" value="UniProtKB-UniRule"/>
</dbReference>
<organism evidence="10 11">
    <name type="scientific">Tepidanaerobacter acetatoxydans (strain DSM 21804 / JCM 16047 / Re1)</name>
    <dbReference type="NCBI Taxonomy" id="1209989"/>
    <lineage>
        <taxon>Bacteria</taxon>
        <taxon>Bacillati</taxon>
        <taxon>Bacillota</taxon>
        <taxon>Clostridia</taxon>
        <taxon>Thermosediminibacterales</taxon>
        <taxon>Tepidanaerobacteraceae</taxon>
        <taxon>Tepidanaerobacter</taxon>
    </lineage>
</organism>
<evidence type="ECO:0000313" key="11">
    <source>
        <dbReference type="Proteomes" id="UP000010802"/>
    </source>
</evidence>
<dbReference type="InterPro" id="IPR058535">
    <property type="entry name" value="MafB19-deam"/>
</dbReference>
<dbReference type="PROSITE" id="PS51747">
    <property type="entry name" value="CYT_DCMP_DEAMINASES_2"/>
    <property type="match status" value="1"/>
</dbReference>
<sequence length="160" mass="17809">MPTLEYQKDDFFFMRQAIQEAKRAMEIDEVPIGAVIVKADEVIARAHNLRETLQDATAHAELLAIRKACEVLGTWRLEGCTLYVTLEPCPMCAGAVILSRVDRLVFGAKDPKGGACGSLMNLPADERFNHRPKIAAGIMADECGNILKKFFQDKRMNKKA</sequence>
<evidence type="ECO:0000256" key="1">
    <source>
        <dbReference type="ARBA" id="ARBA00010669"/>
    </source>
</evidence>
<feature type="active site" description="Proton donor" evidence="8">
    <location>
        <position position="61"/>
    </location>
</feature>
<evidence type="ECO:0000256" key="8">
    <source>
        <dbReference type="HAMAP-Rule" id="MF_00972"/>
    </source>
</evidence>
<comment type="subunit">
    <text evidence="2 8">Homodimer.</text>
</comment>
<dbReference type="KEGG" id="tep:TepRe1_2337"/>
<evidence type="ECO:0000256" key="6">
    <source>
        <dbReference type="ARBA" id="ARBA00022833"/>
    </source>
</evidence>
<keyword evidence="6 8" id="KW-0862">Zinc</keyword>
<dbReference type="STRING" id="1209989.TepRe1_2337"/>
<keyword evidence="11" id="KW-1185">Reference proteome</keyword>
<dbReference type="AlphaFoldDB" id="F4LT50"/>
<dbReference type="Pfam" id="PF14437">
    <property type="entry name" value="MafB19-deam"/>
    <property type="match status" value="1"/>
</dbReference>
<dbReference type="InterPro" id="IPR016193">
    <property type="entry name" value="Cytidine_deaminase-like"/>
</dbReference>
<evidence type="ECO:0000256" key="2">
    <source>
        <dbReference type="ARBA" id="ARBA00011738"/>
    </source>
</evidence>
<protein>
    <recommendedName>
        <fullName evidence="8">tRNA-specific adenosine deaminase</fullName>
        <ecNumber evidence="8">3.5.4.33</ecNumber>
    </recommendedName>
</protein>
<dbReference type="GO" id="GO:0008270">
    <property type="term" value="F:zinc ion binding"/>
    <property type="evidence" value="ECO:0007669"/>
    <property type="project" value="UniProtKB-UniRule"/>
</dbReference>
<feature type="domain" description="CMP/dCMP-type deaminase" evidence="9">
    <location>
        <begin position="8"/>
        <end position="119"/>
    </location>
</feature>
<keyword evidence="4 8" id="KW-0479">Metal-binding</keyword>
<gene>
    <name evidence="8 10" type="primary">tadA</name>
    <name evidence="10" type="ordered locus">TEPIRE1_2513</name>
</gene>
<feature type="binding site" evidence="8">
    <location>
        <position position="59"/>
    </location>
    <ligand>
        <name>Zn(2+)</name>
        <dbReference type="ChEBI" id="CHEBI:29105"/>
        <note>catalytic</note>
    </ligand>
</feature>
<reference evidence="11" key="1">
    <citation type="journal article" date="2013" name="Genome Announc.">
        <title>First genome sequence of a syntrophic acetate-oxidizing bacterium, Tepidanaerobacter acetatoxydans strain Re1.</title>
        <authorList>
            <person name="Manzoor S."/>
            <person name="Bongcam-Rudloff E."/>
            <person name="Schnurer A."/>
            <person name="Muller B."/>
        </authorList>
    </citation>
    <scope>NUCLEOTIDE SEQUENCE [LARGE SCALE GENOMIC DNA]</scope>
    <source>
        <strain evidence="11">Re1</strain>
    </source>
</reference>
<evidence type="ECO:0000256" key="3">
    <source>
        <dbReference type="ARBA" id="ARBA00022694"/>
    </source>
</evidence>
<dbReference type="OrthoDB" id="9802676at2"/>
<dbReference type="EMBL" id="HF563609">
    <property type="protein sequence ID" value="CDI41015.1"/>
    <property type="molecule type" value="Genomic_DNA"/>
</dbReference>
<evidence type="ECO:0000256" key="5">
    <source>
        <dbReference type="ARBA" id="ARBA00022801"/>
    </source>
</evidence>
<dbReference type="InterPro" id="IPR002125">
    <property type="entry name" value="CMP_dCMP_dom"/>
</dbReference>
<keyword evidence="5 8" id="KW-0378">Hydrolase</keyword>
<comment type="similarity">
    <text evidence="1">Belongs to the cytidine and deoxycytidylate deaminase family. ADAT2 subfamily.</text>
</comment>
<name>F4LT50_TEPAE</name>
<dbReference type="PROSITE" id="PS00903">
    <property type="entry name" value="CYT_DCMP_DEAMINASES_1"/>
    <property type="match status" value="1"/>
</dbReference>
<accession>F4LT50</accession>
<dbReference type="InterPro" id="IPR016192">
    <property type="entry name" value="APOBEC/CMP_deaminase_Zn-bd"/>
</dbReference>
<dbReference type="FunFam" id="3.40.140.10:FF:000005">
    <property type="entry name" value="tRNA-specific adenosine deaminase"/>
    <property type="match status" value="1"/>
</dbReference>
<evidence type="ECO:0000313" key="10">
    <source>
        <dbReference type="EMBL" id="CDI41015.1"/>
    </source>
</evidence>